<dbReference type="Pfam" id="PF13310">
    <property type="entry name" value="Virulence_RhuM"/>
    <property type="match status" value="1"/>
</dbReference>
<dbReference type="AlphaFoldDB" id="A0A9D2CY07"/>
<name>A0A9D2CY07_9BACE</name>
<dbReference type="EMBL" id="DXCK01000119">
    <property type="protein sequence ID" value="HIZ02334.1"/>
    <property type="molecule type" value="Genomic_DNA"/>
</dbReference>
<comment type="caution">
    <text evidence="1">The sequence shown here is derived from an EMBL/GenBank/DDBJ whole genome shotgun (WGS) entry which is preliminary data.</text>
</comment>
<evidence type="ECO:0000313" key="1">
    <source>
        <dbReference type="EMBL" id="HIZ02334.1"/>
    </source>
</evidence>
<organism evidence="1 2">
    <name type="scientific">Candidatus Bacteroides merdipullorum</name>
    <dbReference type="NCBI Taxonomy" id="2838474"/>
    <lineage>
        <taxon>Bacteria</taxon>
        <taxon>Pseudomonadati</taxon>
        <taxon>Bacteroidota</taxon>
        <taxon>Bacteroidia</taxon>
        <taxon>Bacteroidales</taxon>
        <taxon>Bacteroidaceae</taxon>
        <taxon>Bacteroides</taxon>
    </lineage>
</organism>
<gene>
    <name evidence="1" type="ORF">H9819_08840</name>
</gene>
<protein>
    <submittedName>
        <fullName evidence="1">Virulence RhuM family protein</fullName>
    </submittedName>
</protein>
<dbReference type="Proteomes" id="UP000824023">
    <property type="component" value="Unassembled WGS sequence"/>
</dbReference>
<dbReference type="InterPro" id="IPR011204">
    <property type="entry name" value="Virulence_RhuM-like"/>
</dbReference>
<proteinExistence type="predicted"/>
<dbReference type="PANTHER" id="PTHR35810">
    <property type="entry name" value="CYTOPLASMIC PROTEIN-RELATED"/>
    <property type="match status" value="1"/>
</dbReference>
<sequence length="174" mass="19917">MENQGEIILYQPDNEVKLEVRLENETVWLNRQQLSELFARDIKTIGKHVNNALKEELAGISVVAKFATTAADGKVYQVEYYNLDMVLSVGYRVKSNRGIEFRRWANKVLKEYLLKGHAINYRLGIHTYKKCHDRFLIIDGTDIYHIGASLKDLGKKMFAFSKLEIPAAAITALL</sequence>
<reference evidence="1" key="1">
    <citation type="journal article" date="2021" name="PeerJ">
        <title>Extensive microbial diversity within the chicken gut microbiome revealed by metagenomics and culture.</title>
        <authorList>
            <person name="Gilroy R."/>
            <person name="Ravi A."/>
            <person name="Getino M."/>
            <person name="Pursley I."/>
            <person name="Horton D.L."/>
            <person name="Alikhan N.F."/>
            <person name="Baker D."/>
            <person name="Gharbi K."/>
            <person name="Hall N."/>
            <person name="Watson M."/>
            <person name="Adriaenssens E.M."/>
            <person name="Foster-Nyarko E."/>
            <person name="Jarju S."/>
            <person name="Secka A."/>
            <person name="Antonio M."/>
            <person name="Oren A."/>
            <person name="Chaudhuri R.R."/>
            <person name="La Ragione R."/>
            <person name="Hildebrand F."/>
            <person name="Pallen M.J."/>
        </authorList>
    </citation>
    <scope>NUCLEOTIDE SEQUENCE</scope>
    <source>
        <strain evidence="1">ChiHjej12B11-24981</strain>
    </source>
</reference>
<reference evidence="1" key="2">
    <citation type="submission" date="2021-04" db="EMBL/GenBank/DDBJ databases">
        <authorList>
            <person name="Gilroy R."/>
        </authorList>
    </citation>
    <scope>NUCLEOTIDE SEQUENCE</scope>
    <source>
        <strain evidence="1">ChiHjej12B11-24981</strain>
    </source>
</reference>
<dbReference type="PANTHER" id="PTHR35810:SF1">
    <property type="entry name" value="CYTOPLASMIC PROTEIN"/>
    <property type="match status" value="1"/>
</dbReference>
<evidence type="ECO:0000313" key="2">
    <source>
        <dbReference type="Proteomes" id="UP000824023"/>
    </source>
</evidence>
<accession>A0A9D2CY07</accession>